<keyword evidence="4" id="KW-1185">Reference proteome</keyword>
<comment type="caution">
    <text evidence="3">The sequence shown here is derived from an EMBL/GenBank/DDBJ whole genome shotgun (WGS) entry which is preliminary data.</text>
</comment>
<proteinExistence type="predicted"/>
<keyword evidence="1" id="KW-0472">Membrane</keyword>
<reference evidence="3" key="2">
    <citation type="submission" date="2023-06" db="EMBL/GenBank/DDBJ databases">
        <authorList>
            <consortium name="Lawrence Berkeley National Laboratory"/>
            <person name="Haridas S."/>
            <person name="Hensen N."/>
            <person name="Bonometti L."/>
            <person name="Westerberg I."/>
            <person name="Brannstrom I.O."/>
            <person name="Guillou S."/>
            <person name="Cros-Aarteil S."/>
            <person name="Calhoun S."/>
            <person name="Kuo A."/>
            <person name="Mondo S."/>
            <person name="Pangilinan J."/>
            <person name="Riley R."/>
            <person name="Labutti K."/>
            <person name="Andreopoulos B."/>
            <person name="Lipzen A."/>
            <person name="Chen C."/>
            <person name="Yanf M."/>
            <person name="Daum C."/>
            <person name="Ng V."/>
            <person name="Clum A."/>
            <person name="Steindorff A."/>
            <person name="Ohm R."/>
            <person name="Martin F."/>
            <person name="Silar P."/>
            <person name="Natvig D."/>
            <person name="Lalanne C."/>
            <person name="Gautier V."/>
            <person name="Ament-Velasquez S.L."/>
            <person name="Kruys A."/>
            <person name="Hutchinson M.I."/>
            <person name="Powell A.J."/>
            <person name="Barry K."/>
            <person name="Miller A.N."/>
            <person name="Grigoriev I.V."/>
            <person name="Debuchy R."/>
            <person name="Gladieux P."/>
            <person name="Thoren M.H."/>
            <person name="Johannesson H."/>
        </authorList>
    </citation>
    <scope>NUCLEOTIDE SEQUENCE</scope>
    <source>
        <strain evidence="3">CBS 955.72</strain>
    </source>
</reference>
<feature type="transmembrane region" description="Helical" evidence="1">
    <location>
        <begin position="142"/>
        <end position="160"/>
    </location>
</feature>
<dbReference type="EMBL" id="JAUIQD010000004">
    <property type="protein sequence ID" value="KAK3353707.1"/>
    <property type="molecule type" value="Genomic_DNA"/>
</dbReference>
<feature type="transmembrane region" description="Helical" evidence="1">
    <location>
        <begin position="109"/>
        <end position="130"/>
    </location>
</feature>
<accession>A0AAJ0MEP7</accession>
<keyword evidence="1" id="KW-1133">Transmembrane helix</keyword>
<feature type="transmembrane region" description="Helical" evidence="1">
    <location>
        <begin position="225"/>
        <end position="246"/>
    </location>
</feature>
<dbReference type="AlphaFoldDB" id="A0AAJ0MEP7"/>
<keyword evidence="1" id="KW-0812">Transmembrane</keyword>
<evidence type="ECO:0000256" key="2">
    <source>
        <dbReference type="SAM" id="SignalP"/>
    </source>
</evidence>
<protein>
    <submittedName>
        <fullName evidence="3">Uncharacterized protein</fullName>
    </submittedName>
</protein>
<sequence length="379" mass="42178">MARRSVVLLVLFLSPIFTISTLAHPQAFPTMSLAMTITNATEASGTGTAAATATATTTSEFVYNTTLCDAKPDKDIAGLGVRVGVWLQCAALLLTIAGGSSRVTSALPAALMTILVYNIALSMKLSIYIFDKYPVVQDLWVAHGQLWLLTTIIPFAMLFGKWSVRTVGLNRNVLFLFLWIYTYGQAIWIWGFGWQRFDEVVCRQDIEESEVLHGTFKMFTQNGRVAMIVIYGLGIAIFALALPTYLTGRPGILSSFLRRLKTRRWCVRALVLATYCIPLYFLALWLVESTVRRGKEDEWLGDTGQWLALGVGVGTFLESSWYLSKAVYREMADGKAYCDDLRFLGGEVAYDDGDASDGVQLMPQPKAAYLPRVYQRQPY</sequence>
<evidence type="ECO:0000256" key="1">
    <source>
        <dbReference type="SAM" id="Phobius"/>
    </source>
</evidence>
<evidence type="ECO:0000313" key="3">
    <source>
        <dbReference type="EMBL" id="KAK3353707.1"/>
    </source>
</evidence>
<feature type="transmembrane region" description="Helical" evidence="1">
    <location>
        <begin position="76"/>
        <end position="97"/>
    </location>
</feature>
<gene>
    <name evidence="3" type="ORF">B0T25DRAFT_518717</name>
</gene>
<feature type="chain" id="PRO_5042462107" evidence="2">
    <location>
        <begin position="24"/>
        <end position="379"/>
    </location>
</feature>
<reference evidence="3" key="1">
    <citation type="journal article" date="2023" name="Mol. Phylogenet. Evol.">
        <title>Genome-scale phylogeny and comparative genomics of the fungal order Sordariales.</title>
        <authorList>
            <person name="Hensen N."/>
            <person name="Bonometti L."/>
            <person name="Westerberg I."/>
            <person name="Brannstrom I.O."/>
            <person name="Guillou S."/>
            <person name="Cros-Aarteil S."/>
            <person name="Calhoun S."/>
            <person name="Haridas S."/>
            <person name="Kuo A."/>
            <person name="Mondo S."/>
            <person name="Pangilinan J."/>
            <person name="Riley R."/>
            <person name="LaButti K."/>
            <person name="Andreopoulos B."/>
            <person name="Lipzen A."/>
            <person name="Chen C."/>
            <person name="Yan M."/>
            <person name="Daum C."/>
            <person name="Ng V."/>
            <person name="Clum A."/>
            <person name="Steindorff A."/>
            <person name="Ohm R.A."/>
            <person name="Martin F."/>
            <person name="Silar P."/>
            <person name="Natvig D.O."/>
            <person name="Lalanne C."/>
            <person name="Gautier V."/>
            <person name="Ament-Velasquez S.L."/>
            <person name="Kruys A."/>
            <person name="Hutchinson M.I."/>
            <person name="Powell A.J."/>
            <person name="Barry K."/>
            <person name="Miller A.N."/>
            <person name="Grigoriev I.V."/>
            <person name="Debuchy R."/>
            <person name="Gladieux P."/>
            <person name="Hiltunen Thoren M."/>
            <person name="Johannesson H."/>
        </authorList>
    </citation>
    <scope>NUCLEOTIDE SEQUENCE</scope>
    <source>
        <strain evidence="3">CBS 955.72</strain>
    </source>
</reference>
<dbReference type="Proteomes" id="UP001275084">
    <property type="component" value="Unassembled WGS sequence"/>
</dbReference>
<feature type="transmembrane region" description="Helical" evidence="1">
    <location>
        <begin position="172"/>
        <end position="191"/>
    </location>
</feature>
<organism evidence="3 4">
    <name type="scientific">Lasiosphaeria hispida</name>
    <dbReference type="NCBI Taxonomy" id="260671"/>
    <lineage>
        <taxon>Eukaryota</taxon>
        <taxon>Fungi</taxon>
        <taxon>Dikarya</taxon>
        <taxon>Ascomycota</taxon>
        <taxon>Pezizomycotina</taxon>
        <taxon>Sordariomycetes</taxon>
        <taxon>Sordariomycetidae</taxon>
        <taxon>Sordariales</taxon>
        <taxon>Lasiosphaeriaceae</taxon>
        <taxon>Lasiosphaeria</taxon>
    </lineage>
</organism>
<name>A0AAJ0MEP7_9PEZI</name>
<feature type="signal peptide" evidence="2">
    <location>
        <begin position="1"/>
        <end position="23"/>
    </location>
</feature>
<feature type="transmembrane region" description="Helical" evidence="1">
    <location>
        <begin position="267"/>
        <end position="286"/>
    </location>
</feature>
<feature type="transmembrane region" description="Helical" evidence="1">
    <location>
        <begin position="306"/>
        <end position="323"/>
    </location>
</feature>
<evidence type="ECO:0000313" key="4">
    <source>
        <dbReference type="Proteomes" id="UP001275084"/>
    </source>
</evidence>
<keyword evidence="2" id="KW-0732">Signal</keyword>